<protein>
    <recommendedName>
        <fullName evidence="3">Transposase MuDR plant domain-containing protein</fullName>
    </recommendedName>
</protein>
<dbReference type="EMBL" id="KZ668594">
    <property type="protein sequence ID" value="PPR87407.1"/>
    <property type="molecule type" value="Genomic_DNA"/>
</dbReference>
<evidence type="ECO:0000313" key="2">
    <source>
        <dbReference type="Proteomes" id="UP000239757"/>
    </source>
</evidence>
<dbReference type="Proteomes" id="UP000239757">
    <property type="component" value="Unassembled WGS sequence"/>
</dbReference>
<gene>
    <name evidence="1" type="ORF">GOBAR_AA33280</name>
</gene>
<accession>A0A2P5W8Q4</accession>
<proteinExistence type="predicted"/>
<organism evidence="1 2">
    <name type="scientific">Gossypium barbadense</name>
    <name type="common">Sea Island cotton</name>
    <name type="synonym">Hibiscus barbadensis</name>
    <dbReference type="NCBI Taxonomy" id="3634"/>
    <lineage>
        <taxon>Eukaryota</taxon>
        <taxon>Viridiplantae</taxon>
        <taxon>Streptophyta</taxon>
        <taxon>Embryophyta</taxon>
        <taxon>Tracheophyta</taxon>
        <taxon>Spermatophyta</taxon>
        <taxon>Magnoliopsida</taxon>
        <taxon>eudicotyledons</taxon>
        <taxon>Gunneridae</taxon>
        <taxon>Pentapetalae</taxon>
        <taxon>rosids</taxon>
        <taxon>malvids</taxon>
        <taxon>Malvales</taxon>
        <taxon>Malvaceae</taxon>
        <taxon>Malvoideae</taxon>
        <taxon>Gossypium</taxon>
    </lineage>
</organism>
<sequence length="199" mass="22373">MELIDDKDVEIIIVIYCRNQSDQNAPIKLFAELVGVEPTEDLIALGEGHEAQEPCMMALISYIDSESTIREIDIDLNVAPYIDVVGDDGYDSSNPCDHEVNSDSNPDVDEVLDDIDDEDMNDDGKINASSVESQIRRIVIHNNLEPHMLLIDADMTHVAESPEYLEILPAYRVAIDFDPKELFVGQRFESKEECVFAIK</sequence>
<dbReference type="AlphaFoldDB" id="A0A2P5W8Q4"/>
<evidence type="ECO:0008006" key="3">
    <source>
        <dbReference type="Google" id="ProtNLM"/>
    </source>
</evidence>
<name>A0A2P5W8Q4_GOSBA</name>
<reference evidence="1 2" key="1">
    <citation type="submission" date="2015-01" db="EMBL/GenBank/DDBJ databases">
        <title>Genome of allotetraploid Gossypium barbadense reveals genomic plasticity and fiber elongation in cotton evolution.</title>
        <authorList>
            <person name="Chen X."/>
            <person name="Liu X."/>
            <person name="Zhao B."/>
            <person name="Zheng H."/>
            <person name="Hu Y."/>
            <person name="Lu G."/>
            <person name="Yang C."/>
            <person name="Chen J."/>
            <person name="Shan C."/>
            <person name="Zhang L."/>
            <person name="Zhou Y."/>
            <person name="Wang L."/>
            <person name="Guo W."/>
            <person name="Bai Y."/>
            <person name="Ruan J."/>
            <person name="Shangguan X."/>
            <person name="Mao Y."/>
            <person name="Jiang J."/>
            <person name="Zhu Y."/>
            <person name="Lei J."/>
            <person name="Kang H."/>
            <person name="Chen S."/>
            <person name="He X."/>
            <person name="Wang R."/>
            <person name="Wang Y."/>
            <person name="Chen J."/>
            <person name="Wang L."/>
            <person name="Yu S."/>
            <person name="Wang B."/>
            <person name="Wei J."/>
            <person name="Song S."/>
            <person name="Lu X."/>
            <person name="Gao Z."/>
            <person name="Gu W."/>
            <person name="Deng X."/>
            <person name="Ma D."/>
            <person name="Wang S."/>
            <person name="Liang W."/>
            <person name="Fang L."/>
            <person name="Cai C."/>
            <person name="Zhu X."/>
            <person name="Zhou B."/>
            <person name="Zhang Y."/>
            <person name="Chen Z."/>
            <person name="Xu S."/>
            <person name="Zhu R."/>
            <person name="Wang S."/>
            <person name="Zhang T."/>
            <person name="Zhao G."/>
        </authorList>
    </citation>
    <scope>NUCLEOTIDE SEQUENCE [LARGE SCALE GENOMIC DNA]</scope>
    <source>
        <strain evidence="2">cv. Xinhai21</strain>
        <tissue evidence="1">Leaf</tissue>
    </source>
</reference>
<evidence type="ECO:0000313" key="1">
    <source>
        <dbReference type="EMBL" id="PPR87407.1"/>
    </source>
</evidence>